<dbReference type="PANTHER" id="PTHR23030">
    <property type="entry name" value="PCD6 INTERACTING PROTEIN-RELATED"/>
    <property type="match status" value="1"/>
</dbReference>
<feature type="compositionally biased region" description="Low complexity" evidence="5">
    <location>
        <begin position="733"/>
        <end position="765"/>
    </location>
</feature>
<dbReference type="SMART" id="SM01041">
    <property type="entry name" value="BRO1"/>
    <property type="match status" value="1"/>
</dbReference>
<dbReference type="Gene3D" id="1.20.120.560">
    <property type="entry name" value="alix/aip1 in complex with the ypdl late domain"/>
    <property type="match status" value="1"/>
</dbReference>
<dbReference type="AlphaFoldDB" id="A0A7S2T3P6"/>
<feature type="domain" description="BRO1" evidence="6">
    <location>
        <begin position="7"/>
        <end position="404"/>
    </location>
</feature>
<keyword evidence="4" id="KW-0967">Endosome</keyword>
<dbReference type="InterPro" id="IPR025304">
    <property type="entry name" value="ALIX_V_dom"/>
</dbReference>
<evidence type="ECO:0000256" key="3">
    <source>
        <dbReference type="ARBA" id="ARBA00022490"/>
    </source>
</evidence>
<evidence type="ECO:0000256" key="4">
    <source>
        <dbReference type="ARBA" id="ARBA00022753"/>
    </source>
</evidence>
<feature type="compositionally biased region" description="Low complexity" evidence="5">
    <location>
        <begin position="782"/>
        <end position="807"/>
    </location>
</feature>
<proteinExistence type="predicted"/>
<evidence type="ECO:0000256" key="2">
    <source>
        <dbReference type="ARBA" id="ARBA00004496"/>
    </source>
</evidence>
<name>A0A7S2T3P6_9CHLO</name>
<dbReference type="PROSITE" id="PS51180">
    <property type="entry name" value="BRO1"/>
    <property type="match status" value="1"/>
</dbReference>
<protein>
    <recommendedName>
        <fullName evidence="6">BRO1 domain-containing protein</fullName>
    </recommendedName>
</protein>
<feature type="compositionally biased region" description="Pro residues" evidence="5">
    <location>
        <begin position="766"/>
        <end position="781"/>
    </location>
</feature>
<dbReference type="Pfam" id="PF13949">
    <property type="entry name" value="ALIX_LYPXL_bnd"/>
    <property type="match status" value="1"/>
</dbReference>
<feature type="region of interest" description="Disordered" evidence="5">
    <location>
        <begin position="733"/>
        <end position="852"/>
    </location>
</feature>
<dbReference type="GO" id="GO:0005768">
    <property type="term" value="C:endosome"/>
    <property type="evidence" value="ECO:0007669"/>
    <property type="project" value="UniProtKB-SubCell"/>
</dbReference>
<dbReference type="InterPro" id="IPR004328">
    <property type="entry name" value="BRO1_dom"/>
</dbReference>
<organism evidence="7">
    <name type="scientific">Chloropicon primus</name>
    <dbReference type="NCBI Taxonomy" id="1764295"/>
    <lineage>
        <taxon>Eukaryota</taxon>
        <taxon>Viridiplantae</taxon>
        <taxon>Chlorophyta</taxon>
        <taxon>Chloropicophyceae</taxon>
        <taxon>Chloropicales</taxon>
        <taxon>Chloropicaceae</taxon>
        <taxon>Chloropicon</taxon>
    </lineage>
</organism>
<comment type="subcellular location">
    <subcellularLocation>
        <location evidence="2">Cytoplasm</location>
    </subcellularLocation>
    <subcellularLocation>
        <location evidence="1">Endosome</location>
    </subcellularLocation>
</comment>
<dbReference type="Pfam" id="PF03097">
    <property type="entry name" value="BRO1"/>
    <property type="match status" value="1"/>
</dbReference>
<evidence type="ECO:0000313" key="7">
    <source>
        <dbReference type="EMBL" id="CAD9716964.1"/>
    </source>
</evidence>
<sequence>MSTARGGLLAIQSKRAESLSLDPVRVYCRATYLDRGESVVEGAIEDLDEVEKLRAEILASSATAEKHQENLTKYYSILSAMELRFPMSKDPSHIQLLFSWYDAFKPNKKEKQSNINFEKCSVLFNLAALHSQSAIDQDRTTSPGLVAACKKFQEAAGVFSFIKENVSMRTDAPHPLDISPDSAKMLEQLMLAQAQECVYEKAMCEKKSEGVCARLGKQCVVFYSEVVSIIAGSALNNHMEKSWLNHLRSKVLYFSAESEMLMAEAEKKKDESNIGPRIARLRYADLKIKEGEKASKNANNFIMEASKNLSQACNDKLTKAVRDNESIYLESVPPYEKVPPISEACMVKAVQPSNLNKMSGDVFVGLVPDSSAKVVSKYTELVDTLIKKEKGKLNASTDVARSKLKEFELPEILVALDPADSRNLTTILSESLREKIAEVNSYGGVKHCFELAKELQGLRNVGTQMLNSAEQELETESNEDQTERDRYKEKWVIPASATLTGSLKASITDFRAKIQTARDSDKSTLQQLEQPENPILLLENENLCAKTPYLSKPMVSVGACDPETAANELKQCLSELDSCSAQRTLLEDKLNETKFKDNILPQLMSSSDSEEKIFNDQLLKYKPLQDSVAENVKLQEGLVAKLIQKHQQFLSVYNIGEYKSECSAFAVQVQHAYEIYKQIQENFEKGIRFYTSLQDAINALKMQCGDFCLTRKMQRDDFIRQLAYANQQQQQYQQQQTYGAPPPQQQQQQQQTYAAPPTHQQQQSYAPPPPQQQQHYPPPPQQQAYQSMPPPQMQGYPPHQVPQQQQCPPVPMQGGPPGGYRVDQAAAQMNQMHVAHQYPPHQGYPPPPPPQG</sequence>
<dbReference type="GO" id="GO:0043328">
    <property type="term" value="P:protein transport to vacuole involved in ubiquitin-dependent protein catabolic process via the multivesicular body sorting pathway"/>
    <property type="evidence" value="ECO:0007669"/>
    <property type="project" value="TreeGrafter"/>
</dbReference>
<dbReference type="EMBL" id="HBHL01008786">
    <property type="protein sequence ID" value="CAD9716964.1"/>
    <property type="molecule type" value="Transcribed_RNA"/>
</dbReference>
<dbReference type="Gene3D" id="1.25.40.280">
    <property type="entry name" value="alix/aip1 like domains"/>
    <property type="match status" value="1"/>
</dbReference>
<accession>A0A7S2T3P6</accession>
<gene>
    <name evidence="7" type="ORF">CPRI1469_LOCUS5824</name>
</gene>
<evidence type="ECO:0000259" key="6">
    <source>
        <dbReference type="PROSITE" id="PS51180"/>
    </source>
</evidence>
<evidence type="ECO:0000256" key="5">
    <source>
        <dbReference type="SAM" id="MobiDB-lite"/>
    </source>
</evidence>
<dbReference type="Gene3D" id="1.20.140.50">
    <property type="entry name" value="alix/aip1 like domains"/>
    <property type="match status" value="1"/>
</dbReference>
<keyword evidence="3" id="KW-0963">Cytoplasm</keyword>
<feature type="compositionally biased region" description="Pro residues" evidence="5">
    <location>
        <begin position="842"/>
        <end position="852"/>
    </location>
</feature>
<dbReference type="InterPro" id="IPR038499">
    <property type="entry name" value="BRO1_sf"/>
</dbReference>
<evidence type="ECO:0000256" key="1">
    <source>
        <dbReference type="ARBA" id="ARBA00004177"/>
    </source>
</evidence>
<reference evidence="7" key="1">
    <citation type="submission" date="2021-01" db="EMBL/GenBank/DDBJ databases">
        <authorList>
            <person name="Corre E."/>
            <person name="Pelletier E."/>
            <person name="Niang G."/>
            <person name="Scheremetjew M."/>
            <person name="Finn R."/>
            <person name="Kale V."/>
            <person name="Holt S."/>
            <person name="Cochrane G."/>
            <person name="Meng A."/>
            <person name="Brown T."/>
            <person name="Cohen L."/>
        </authorList>
    </citation>
    <scope>NUCLEOTIDE SEQUENCE</scope>
    <source>
        <strain evidence="7">CCMP1205</strain>
    </source>
</reference>
<dbReference type="PANTHER" id="PTHR23030:SF30">
    <property type="entry name" value="TYROSINE-PROTEIN PHOSPHATASE NON-RECEPTOR TYPE 23"/>
    <property type="match status" value="1"/>
</dbReference>